<evidence type="ECO:0000313" key="1">
    <source>
        <dbReference type="EMBL" id="PWN87440.1"/>
    </source>
</evidence>
<dbReference type="EMBL" id="KZ819640">
    <property type="protein sequence ID" value="PWN87440.1"/>
    <property type="molecule type" value="Genomic_DNA"/>
</dbReference>
<name>A0A316YCL1_9BASI</name>
<dbReference type="AlphaFoldDB" id="A0A316YCL1"/>
<dbReference type="Proteomes" id="UP000245768">
    <property type="component" value="Unassembled WGS sequence"/>
</dbReference>
<proteinExistence type="predicted"/>
<organism evidence="1 2">
    <name type="scientific">Acaromyces ingoldii</name>
    <dbReference type="NCBI Taxonomy" id="215250"/>
    <lineage>
        <taxon>Eukaryota</taxon>
        <taxon>Fungi</taxon>
        <taxon>Dikarya</taxon>
        <taxon>Basidiomycota</taxon>
        <taxon>Ustilaginomycotina</taxon>
        <taxon>Exobasidiomycetes</taxon>
        <taxon>Exobasidiales</taxon>
        <taxon>Cryptobasidiaceae</taxon>
        <taxon>Acaromyces</taxon>
    </lineage>
</organism>
<keyword evidence="2" id="KW-1185">Reference proteome</keyword>
<gene>
    <name evidence="1" type="ORF">FA10DRAFT_185097</name>
</gene>
<accession>A0A316YCL1</accession>
<sequence length="186" mass="20911">MLLSNPSRFGRMPTPMKKTNVVPLPQVEKGGDVDLDLLSPFCRSDARCRVDCALHARARKEEWQCSACRLPVYWAEAYLALHAASVLAVEGGFERVRLNTSQFPGPSGGRCRRSSERARACQASPFLFNFLFSPPFSFPLFPSSLLAAFSLGSFHFSLHLQDRWTPREHEARCGYTPWEMAASRGR</sequence>
<dbReference type="GeneID" id="37040254"/>
<protein>
    <submittedName>
        <fullName evidence="1">Uncharacterized protein</fullName>
    </submittedName>
</protein>
<reference evidence="1 2" key="1">
    <citation type="journal article" date="2018" name="Mol. Biol. Evol.">
        <title>Broad Genomic Sampling Reveals a Smut Pathogenic Ancestry of the Fungal Clade Ustilaginomycotina.</title>
        <authorList>
            <person name="Kijpornyongpan T."/>
            <person name="Mondo S.J."/>
            <person name="Barry K."/>
            <person name="Sandor L."/>
            <person name="Lee J."/>
            <person name="Lipzen A."/>
            <person name="Pangilinan J."/>
            <person name="LaButti K."/>
            <person name="Hainaut M."/>
            <person name="Henrissat B."/>
            <person name="Grigoriev I.V."/>
            <person name="Spatafora J.W."/>
            <person name="Aime M.C."/>
        </authorList>
    </citation>
    <scope>NUCLEOTIDE SEQUENCE [LARGE SCALE GENOMIC DNA]</scope>
    <source>
        <strain evidence="1 2">MCA 4198</strain>
    </source>
</reference>
<dbReference type="RefSeq" id="XP_025374638.1">
    <property type="nucleotide sequence ID" value="XM_025518338.1"/>
</dbReference>
<dbReference type="InParanoid" id="A0A316YCL1"/>
<evidence type="ECO:0000313" key="2">
    <source>
        <dbReference type="Proteomes" id="UP000245768"/>
    </source>
</evidence>